<evidence type="ECO:0000256" key="2">
    <source>
        <dbReference type="SAM" id="MobiDB-lite"/>
    </source>
</evidence>
<evidence type="ECO:0000313" key="5">
    <source>
        <dbReference type="EMBL" id="UYV83591.1"/>
    </source>
</evidence>
<protein>
    <recommendedName>
        <fullName evidence="7">Reverse transcriptase domain-containing protein</fullName>
    </recommendedName>
</protein>
<evidence type="ECO:0000259" key="3">
    <source>
        <dbReference type="Pfam" id="PF00078"/>
    </source>
</evidence>
<gene>
    <name evidence="5" type="ORF">LAZ67_23001547</name>
</gene>
<proteinExistence type="predicted"/>
<keyword evidence="6" id="KW-1185">Reference proteome</keyword>
<dbReference type="SUPFAM" id="SSF56672">
    <property type="entry name" value="DNA/RNA polymerases"/>
    <property type="match status" value="1"/>
</dbReference>
<name>A0ABY6LQT0_9ARAC</name>
<feature type="region of interest" description="Disordered" evidence="2">
    <location>
        <begin position="283"/>
        <end position="342"/>
    </location>
</feature>
<feature type="region of interest" description="Disordered" evidence="2">
    <location>
        <begin position="1"/>
        <end position="27"/>
    </location>
</feature>
<feature type="domain" description="Retrovirus-related Pol polyprotein from transposon TNT 1-94-like beta-barrel" evidence="4">
    <location>
        <begin position="580"/>
        <end position="629"/>
    </location>
</feature>
<evidence type="ECO:0000256" key="1">
    <source>
        <dbReference type="ARBA" id="ARBA00022750"/>
    </source>
</evidence>
<organism evidence="5 6">
    <name type="scientific">Cordylochernes scorpioides</name>
    <dbReference type="NCBI Taxonomy" id="51811"/>
    <lineage>
        <taxon>Eukaryota</taxon>
        <taxon>Metazoa</taxon>
        <taxon>Ecdysozoa</taxon>
        <taxon>Arthropoda</taxon>
        <taxon>Chelicerata</taxon>
        <taxon>Arachnida</taxon>
        <taxon>Pseudoscorpiones</taxon>
        <taxon>Cheliferoidea</taxon>
        <taxon>Chernetidae</taxon>
        <taxon>Cordylochernes</taxon>
    </lineage>
</organism>
<keyword evidence="1" id="KW-0378">Hydrolase</keyword>
<feature type="compositionally biased region" description="Basic and acidic residues" evidence="2">
    <location>
        <begin position="403"/>
        <end position="412"/>
    </location>
</feature>
<dbReference type="PANTHER" id="PTHR19446">
    <property type="entry name" value="REVERSE TRANSCRIPTASES"/>
    <property type="match status" value="1"/>
</dbReference>
<dbReference type="InterPro" id="IPR054722">
    <property type="entry name" value="PolX-like_BBD"/>
</dbReference>
<feature type="region of interest" description="Disordered" evidence="2">
    <location>
        <begin position="403"/>
        <end position="431"/>
    </location>
</feature>
<dbReference type="EMBL" id="CP092885">
    <property type="protein sequence ID" value="UYV83591.1"/>
    <property type="molecule type" value="Genomic_DNA"/>
</dbReference>
<feature type="compositionally biased region" description="Basic and acidic residues" evidence="2">
    <location>
        <begin position="1"/>
        <end position="12"/>
    </location>
</feature>
<keyword evidence="1" id="KW-0064">Aspartyl protease</keyword>
<dbReference type="InterPro" id="IPR043502">
    <property type="entry name" value="DNA/RNA_pol_sf"/>
</dbReference>
<sequence>MSTPNDKVENPARHGNRGSKWSKPGEKFPTFSLTSRQCLRRQVAINFTEGTSFYKPYMENLPRQQDDKQTPSLLTELSSKLRQDKTWPGNKSLIYQSMKKTRSNTTMIGQTHNQVPQDPTTDSTVAASLRTLTLCLDQLLNREPEEAITYDGDEPAAHFFSQLESQPNFHDLEPARQARKALSSLRGEPRKIAQDLALLNKTCEQVKESLCVVYPQRPSFTLQEFYELKCTSMAEIKTYYKNKGITPALKLPNNDHRARAEHLPPPWTRPHHILAVTVADNTGTHSVSSEGPTSGHFGPSHLWSTTSSNTKDRLGLQVSTRPQQRRAREKPSNANFGSRTPPKLNELTCTLNQQTPLTLLQIFFVEDAQLEVNQRCHFSSALRHALENMPSDEYKLVIRADKTPSGEHERRFNAPQKSTNNEPDEDKNVYNLRPTPEQGFYYWRRKKKINQSRRRYKANVNFNNIKSKTTDIYQGLPQGSILSPILFNIYLNDVHTFIKPPVKNALYVDNIIIWVSKNNLSDAEQSLNKAMKGLQKGGPSQHVQLPAGPNYRREPRPQQPAWTEMIYSSSHLPEEDAHIWNLDSGCTSHMSPREDWLINKIPIDNEINLAEEERFIKAEAQGDVKLSTYTIEEGTSFYKPYMENLPRQQDDKQTPSLLTELSSKLYSFWKKVIIHFHPRLHSTAPAVAESGGGYIERASLFLRRRLEDDTARSDYPSLSDLGRSLRARRRSPSTFTDDNAISGGQLRRFLLDRLSSRFAQAPSSEEAIADFLAKVTPLEFDEWDQLFLADISREQIAAAIHRLPNGRASGWDGLPCEFVKAFEDFFAEVLWQVFEASRLRGALPPSSRRSKVILLPKVHGGPGLQAFWPISLLTTDYRVLSGMLMARLRRHLPDLVPQCQTYAVPGRSSSWNIARVSDEAAGARAPGGVRLL</sequence>
<feature type="compositionally biased region" description="Polar residues" evidence="2">
    <location>
        <begin position="283"/>
        <end position="292"/>
    </location>
</feature>
<dbReference type="InterPro" id="IPR000477">
    <property type="entry name" value="RT_dom"/>
</dbReference>
<feature type="region of interest" description="Disordered" evidence="2">
    <location>
        <begin position="533"/>
        <end position="557"/>
    </location>
</feature>
<evidence type="ECO:0000313" key="6">
    <source>
        <dbReference type="Proteomes" id="UP001235939"/>
    </source>
</evidence>
<dbReference type="Pfam" id="PF22936">
    <property type="entry name" value="Pol_BBD"/>
    <property type="match status" value="1"/>
</dbReference>
<evidence type="ECO:0000259" key="4">
    <source>
        <dbReference type="Pfam" id="PF22936"/>
    </source>
</evidence>
<accession>A0ABY6LQT0</accession>
<dbReference type="Proteomes" id="UP001235939">
    <property type="component" value="Chromosome 23"/>
</dbReference>
<keyword evidence="1" id="KW-0645">Protease</keyword>
<dbReference type="Pfam" id="PF00078">
    <property type="entry name" value="RVT_1"/>
    <property type="match status" value="1"/>
</dbReference>
<reference evidence="5 6" key="1">
    <citation type="submission" date="2022-03" db="EMBL/GenBank/DDBJ databases">
        <title>A chromosomal length assembly of Cordylochernes scorpioides.</title>
        <authorList>
            <person name="Zeh D."/>
            <person name="Zeh J."/>
        </authorList>
    </citation>
    <scope>NUCLEOTIDE SEQUENCE [LARGE SCALE GENOMIC DNA]</scope>
    <source>
        <strain evidence="5">IN4F17</strain>
        <tissue evidence="5">Whole Body</tissue>
    </source>
</reference>
<feature type="domain" description="Reverse transcriptase" evidence="3">
    <location>
        <begin position="456"/>
        <end position="534"/>
    </location>
</feature>
<evidence type="ECO:0008006" key="7">
    <source>
        <dbReference type="Google" id="ProtNLM"/>
    </source>
</evidence>